<gene>
    <name evidence="3" type="ORF">ACFQ2I_07155</name>
</gene>
<accession>A0ABW3HNQ6</accession>
<sequence>MKNGRLTGKIVLITGAGSGIGKSTALLFAREGAEVIVNDVNETSGNETVGEIVEAGGAAAFAHADLTNAEMVEKMVERLMDNYGRIDVLFNNAGVSNVGALHEVELEQWDRIMNVNVKGVFLPSKYVLPGMMARKSGNIINMSSCIAEIGLARRAAYSATKGAVLALTKAMQVDYAQYGIRVNALLPGTIMTPFVEDYLRTSYDDPEAAIASLKTRQLSGDIGRPEDVAQAALFLASDESKFMMGSPLYIDGGVVFGKNA</sequence>
<keyword evidence="2 3" id="KW-0560">Oxidoreductase</keyword>
<proteinExistence type="inferred from homology"/>
<comment type="caution">
    <text evidence="3">The sequence shown here is derived from an EMBL/GenBank/DDBJ whole genome shotgun (WGS) entry which is preliminary data.</text>
</comment>
<dbReference type="SUPFAM" id="SSF51735">
    <property type="entry name" value="NAD(P)-binding Rossmann-fold domains"/>
    <property type="match status" value="1"/>
</dbReference>
<dbReference type="InterPro" id="IPR020904">
    <property type="entry name" value="Sc_DH/Rdtase_CS"/>
</dbReference>
<dbReference type="Gene3D" id="3.40.50.720">
    <property type="entry name" value="NAD(P)-binding Rossmann-like Domain"/>
    <property type="match status" value="1"/>
</dbReference>
<dbReference type="Pfam" id="PF13561">
    <property type="entry name" value="adh_short_C2"/>
    <property type="match status" value="1"/>
</dbReference>
<dbReference type="PRINTS" id="PR00081">
    <property type="entry name" value="GDHRDH"/>
</dbReference>
<dbReference type="Proteomes" id="UP001596989">
    <property type="component" value="Unassembled WGS sequence"/>
</dbReference>
<dbReference type="GO" id="GO:0016491">
    <property type="term" value="F:oxidoreductase activity"/>
    <property type="evidence" value="ECO:0007669"/>
    <property type="project" value="UniProtKB-KW"/>
</dbReference>
<keyword evidence="4" id="KW-1185">Reference proteome</keyword>
<name>A0ABW3HNQ6_9BACL</name>
<dbReference type="CDD" id="cd05233">
    <property type="entry name" value="SDR_c"/>
    <property type="match status" value="1"/>
</dbReference>
<comment type="similarity">
    <text evidence="1">Belongs to the short-chain dehydrogenases/reductases (SDR) family.</text>
</comment>
<evidence type="ECO:0000256" key="2">
    <source>
        <dbReference type="ARBA" id="ARBA00023002"/>
    </source>
</evidence>
<dbReference type="EC" id="1.1.1.-" evidence="3"/>
<dbReference type="PANTHER" id="PTHR43477">
    <property type="entry name" value="DIHYDROANTICAPSIN 7-DEHYDROGENASE"/>
    <property type="match status" value="1"/>
</dbReference>
<dbReference type="PROSITE" id="PS00061">
    <property type="entry name" value="ADH_SHORT"/>
    <property type="match status" value="1"/>
</dbReference>
<dbReference type="RefSeq" id="WP_377563132.1">
    <property type="nucleotide sequence ID" value="NZ_JBHTJZ010000007.1"/>
</dbReference>
<evidence type="ECO:0000313" key="4">
    <source>
        <dbReference type="Proteomes" id="UP001596989"/>
    </source>
</evidence>
<organism evidence="3 4">
    <name type="scientific">Paenibacillus chungangensis</name>
    <dbReference type="NCBI Taxonomy" id="696535"/>
    <lineage>
        <taxon>Bacteria</taxon>
        <taxon>Bacillati</taxon>
        <taxon>Bacillota</taxon>
        <taxon>Bacilli</taxon>
        <taxon>Bacillales</taxon>
        <taxon>Paenibacillaceae</taxon>
        <taxon>Paenibacillus</taxon>
    </lineage>
</organism>
<evidence type="ECO:0000256" key="1">
    <source>
        <dbReference type="ARBA" id="ARBA00006484"/>
    </source>
</evidence>
<dbReference type="InterPro" id="IPR036291">
    <property type="entry name" value="NAD(P)-bd_dom_sf"/>
</dbReference>
<protein>
    <submittedName>
        <fullName evidence="3">SDR family NAD(P)-dependent oxidoreductase</fullName>
        <ecNumber evidence="3">1.1.1.-</ecNumber>
    </submittedName>
</protein>
<dbReference type="PRINTS" id="PR00080">
    <property type="entry name" value="SDRFAMILY"/>
</dbReference>
<dbReference type="InterPro" id="IPR051122">
    <property type="entry name" value="SDR_DHRS6-like"/>
</dbReference>
<dbReference type="PANTHER" id="PTHR43477:SF1">
    <property type="entry name" value="DIHYDROANTICAPSIN 7-DEHYDROGENASE"/>
    <property type="match status" value="1"/>
</dbReference>
<reference evidence="4" key="1">
    <citation type="journal article" date="2019" name="Int. J. Syst. Evol. Microbiol.">
        <title>The Global Catalogue of Microorganisms (GCM) 10K type strain sequencing project: providing services to taxonomists for standard genome sequencing and annotation.</title>
        <authorList>
            <consortium name="The Broad Institute Genomics Platform"/>
            <consortium name="The Broad Institute Genome Sequencing Center for Infectious Disease"/>
            <person name="Wu L."/>
            <person name="Ma J."/>
        </authorList>
    </citation>
    <scope>NUCLEOTIDE SEQUENCE [LARGE SCALE GENOMIC DNA]</scope>
    <source>
        <strain evidence="4">CCUG 59129</strain>
    </source>
</reference>
<dbReference type="InterPro" id="IPR002347">
    <property type="entry name" value="SDR_fam"/>
</dbReference>
<dbReference type="NCBIfam" id="NF005559">
    <property type="entry name" value="PRK07231.1"/>
    <property type="match status" value="1"/>
</dbReference>
<dbReference type="EMBL" id="JBHTJZ010000007">
    <property type="protein sequence ID" value="MFD0959163.1"/>
    <property type="molecule type" value="Genomic_DNA"/>
</dbReference>
<evidence type="ECO:0000313" key="3">
    <source>
        <dbReference type="EMBL" id="MFD0959163.1"/>
    </source>
</evidence>